<name>A0A1X6ZLZ7_9RHOB</name>
<dbReference type="Proteomes" id="UP000193207">
    <property type="component" value="Unassembled WGS sequence"/>
</dbReference>
<feature type="domain" description="YknX-like C-terminal permuted SH3-like" evidence="2">
    <location>
        <begin position="331"/>
        <end position="398"/>
    </location>
</feature>
<proteinExistence type="predicted"/>
<feature type="coiled-coil region" evidence="1">
    <location>
        <begin position="110"/>
        <end position="175"/>
    </location>
</feature>
<dbReference type="Gene3D" id="2.40.420.20">
    <property type="match status" value="1"/>
</dbReference>
<dbReference type="GO" id="GO:0015562">
    <property type="term" value="F:efflux transmembrane transporter activity"/>
    <property type="evidence" value="ECO:0007669"/>
    <property type="project" value="InterPro"/>
</dbReference>
<sequence length="404" mass="43199">MPFKARNVLLYGLGAAATLGLAWLALRSDPVPVDLHELARAPMQVTVNADARTRIAEIYEVSAPLAGIARRSPVREGDPVIANETVVAIVEPASPGLLDMRSRIQAEAAVREAEAALVSARSALRQAEEELNYARTDHERTRTLVERGVASITRLEDAEQRLRSAEAGADAAASNLERANGALDRVRAALIEPGDDPAQSTSCCVRLHAPVDGKVLSIDTISERPVTAGTRLLSVGRPEDLEIVADLLSTDAVRLRPGARAVVERWGGAGTLAAELTKIEPSGYTKVSALGIEEQRVDVVFDLVTPVPERSGLGDGFSVFLRIVEWEADDVLQVPLGAIFRQGQDWAVFVAGPDGTARLQVIELGRRNDTGAQVLSGLQAGQRVITHPSDAIRDGVRIVPRDGE</sequence>
<dbReference type="AlphaFoldDB" id="A0A1X6ZLZ7"/>
<dbReference type="InterPro" id="IPR058637">
    <property type="entry name" value="YknX-like_C"/>
</dbReference>
<dbReference type="GO" id="GO:1990281">
    <property type="term" value="C:efflux pump complex"/>
    <property type="evidence" value="ECO:0007669"/>
    <property type="project" value="TreeGrafter"/>
</dbReference>
<keyword evidence="4" id="KW-1185">Reference proteome</keyword>
<gene>
    <name evidence="3" type="primary">macA_1</name>
    <name evidence="3" type="ORF">ROH8110_02990</name>
</gene>
<dbReference type="Gene3D" id="1.10.287.470">
    <property type="entry name" value="Helix hairpin bin"/>
    <property type="match status" value="1"/>
</dbReference>
<keyword evidence="1" id="KW-0175">Coiled coil</keyword>
<dbReference type="EMBL" id="FWFU01000004">
    <property type="protein sequence ID" value="SLN55139.1"/>
    <property type="molecule type" value="Genomic_DNA"/>
</dbReference>
<dbReference type="Pfam" id="PF25989">
    <property type="entry name" value="YknX_C"/>
    <property type="match status" value="1"/>
</dbReference>
<evidence type="ECO:0000313" key="3">
    <source>
        <dbReference type="EMBL" id="SLN55139.1"/>
    </source>
</evidence>
<dbReference type="RefSeq" id="WP_085818554.1">
    <property type="nucleotide sequence ID" value="NZ_FWFU01000004.1"/>
</dbReference>
<dbReference type="SUPFAM" id="SSF56954">
    <property type="entry name" value="Outer membrane efflux proteins (OEP)"/>
    <property type="match status" value="1"/>
</dbReference>
<dbReference type="Gene3D" id="2.40.50.100">
    <property type="match status" value="1"/>
</dbReference>
<dbReference type="PANTHER" id="PTHR30469">
    <property type="entry name" value="MULTIDRUG RESISTANCE PROTEIN MDTA"/>
    <property type="match status" value="1"/>
</dbReference>
<evidence type="ECO:0000259" key="2">
    <source>
        <dbReference type="Pfam" id="PF25989"/>
    </source>
</evidence>
<protein>
    <submittedName>
        <fullName evidence="3">Macrolide export protein MacA</fullName>
    </submittedName>
</protein>
<organism evidence="3 4">
    <name type="scientific">Roseovarius halotolerans</name>
    <dbReference type="NCBI Taxonomy" id="505353"/>
    <lineage>
        <taxon>Bacteria</taxon>
        <taxon>Pseudomonadati</taxon>
        <taxon>Pseudomonadota</taxon>
        <taxon>Alphaproteobacteria</taxon>
        <taxon>Rhodobacterales</taxon>
        <taxon>Roseobacteraceae</taxon>
        <taxon>Roseovarius</taxon>
    </lineage>
</organism>
<evidence type="ECO:0000313" key="4">
    <source>
        <dbReference type="Proteomes" id="UP000193207"/>
    </source>
</evidence>
<dbReference type="OrthoDB" id="9791520at2"/>
<dbReference type="PANTHER" id="PTHR30469:SF15">
    <property type="entry name" value="HLYD FAMILY OF SECRETION PROTEINS"/>
    <property type="match status" value="1"/>
</dbReference>
<reference evidence="3 4" key="1">
    <citation type="submission" date="2017-03" db="EMBL/GenBank/DDBJ databases">
        <authorList>
            <person name="Afonso C.L."/>
            <person name="Miller P.J."/>
            <person name="Scott M.A."/>
            <person name="Spackman E."/>
            <person name="Goraichik I."/>
            <person name="Dimitrov K.M."/>
            <person name="Suarez D.L."/>
            <person name="Swayne D.E."/>
        </authorList>
    </citation>
    <scope>NUCLEOTIDE SEQUENCE [LARGE SCALE GENOMIC DNA]</scope>
    <source>
        <strain evidence="3 4">CECT 8110</strain>
    </source>
</reference>
<evidence type="ECO:0000256" key="1">
    <source>
        <dbReference type="SAM" id="Coils"/>
    </source>
</evidence>
<accession>A0A1X6ZLZ7</accession>